<dbReference type="Proteomes" id="UP000295008">
    <property type="component" value="Unassembled WGS sequence"/>
</dbReference>
<gene>
    <name evidence="1" type="ORF">EDC14_102254</name>
</gene>
<comment type="caution">
    <text evidence="1">The sequence shown here is derived from an EMBL/GenBank/DDBJ whole genome shotgun (WGS) entry which is preliminary data.</text>
</comment>
<sequence>MLLLIHDIVFMEENLSYYYYAMIRQFGKCLI</sequence>
<proteinExistence type="predicted"/>
<evidence type="ECO:0000313" key="1">
    <source>
        <dbReference type="EMBL" id="TCL63000.1"/>
    </source>
</evidence>
<accession>A0A4R1RBJ2</accession>
<evidence type="ECO:0000313" key="2">
    <source>
        <dbReference type="Proteomes" id="UP000295008"/>
    </source>
</evidence>
<reference evidence="1 2" key="1">
    <citation type="submission" date="2019-03" db="EMBL/GenBank/DDBJ databases">
        <title>Genomic Encyclopedia of Type Strains, Phase IV (KMG-IV): sequencing the most valuable type-strain genomes for metagenomic binning, comparative biology and taxonomic classification.</title>
        <authorList>
            <person name="Goeker M."/>
        </authorList>
    </citation>
    <scope>NUCLEOTIDE SEQUENCE [LARGE SCALE GENOMIC DNA]</scope>
    <source>
        <strain evidence="1 2">LX-B</strain>
    </source>
</reference>
<protein>
    <submittedName>
        <fullName evidence="1">Uncharacterized protein</fullName>
    </submittedName>
</protein>
<dbReference type="EMBL" id="SLUN01000022">
    <property type="protein sequence ID" value="TCL63000.1"/>
    <property type="molecule type" value="Genomic_DNA"/>
</dbReference>
<keyword evidence="2" id="KW-1185">Reference proteome</keyword>
<name>A0A4R1RBJ2_HYDET</name>
<organism evidence="1 2">
    <name type="scientific">Hydrogenispora ethanolica</name>
    <dbReference type="NCBI Taxonomy" id="1082276"/>
    <lineage>
        <taxon>Bacteria</taxon>
        <taxon>Bacillati</taxon>
        <taxon>Bacillota</taxon>
        <taxon>Hydrogenispora</taxon>
    </lineage>
</organism>
<dbReference type="AlphaFoldDB" id="A0A4R1RBJ2"/>